<evidence type="ECO:0000313" key="2">
    <source>
        <dbReference type="EMBL" id="GAA2107486.1"/>
    </source>
</evidence>
<dbReference type="EMBL" id="BAAANS010000033">
    <property type="protein sequence ID" value="GAA2107486.1"/>
    <property type="molecule type" value="Genomic_DNA"/>
</dbReference>
<feature type="transmembrane region" description="Helical" evidence="1">
    <location>
        <begin position="37"/>
        <end position="65"/>
    </location>
</feature>
<name>A0ABN2XAN5_9ACTN</name>
<keyword evidence="1" id="KW-0472">Membrane</keyword>
<evidence type="ECO:0000313" key="3">
    <source>
        <dbReference type="Proteomes" id="UP001500897"/>
    </source>
</evidence>
<protein>
    <submittedName>
        <fullName evidence="2">Uncharacterized protein</fullName>
    </submittedName>
</protein>
<organism evidence="2 3">
    <name type="scientific">Kitasatospora saccharophila</name>
    <dbReference type="NCBI Taxonomy" id="407973"/>
    <lineage>
        <taxon>Bacteria</taxon>
        <taxon>Bacillati</taxon>
        <taxon>Actinomycetota</taxon>
        <taxon>Actinomycetes</taxon>
        <taxon>Kitasatosporales</taxon>
        <taxon>Streptomycetaceae</taxon>
        <taxon>Kitasatospora</taxon>
    </lineage>
</organism>
<accession>A0ABN2XAN5</accession>
<keyword evidence="1" id="KW-1133">Transmembrane helix</keyword>
<dbReference type="RefSeq" id="WP_344554533.1">
    <property type="nucleotide sequence ID" value="NZ_BAAANS010000033.1"/>
</dbReference>
<feature type="transmembrane region" description="Helical" evidence="1">
    <location>
        <begin position="77"/>
        <end position="98"/>
    </location>
</feature>
<feature type="transmembrane region" description="Helical" evidence="1">
    <location>
        <begin position="110"/>
        <end position="132"/>
    </location>
</feature>
<proteinExistence type="predicted"/>
<sequence>MPDDEEQAAGARTRAGHPVHLWRCSVAWAACTTPTPWLAVLAFAGSPLSWGAILLGGSGSLLYGAHLGHRRAWLPSLLAVDAAALLLIVEAVCLTGPIDDIGVAISKGVPAGMGLAAFAVLPLAAGLLLGWAPSCLRDLRKRCSRPRRRPALR</sequence>
<keyword evidence="1" id="KW-0812">Transmembrane</keyword>
<comment type="caution">
    <text evidence="2">The sequence shown here is derived from an EMBL/GenBank/DDBJ whole genome shotgun (WGS) entry which is preliminary data.</text>
</comment>
<evidence type="ECO:0000256" key="1">
    <source>
        <dbReference type="SAM" id="Phobius"/>
    </source>
</evidence>
<reference evidence="2 3" key="1">
    <citation type="journal article" date="2019" name="Int. J. Syst. Evol. Microbiol.">
        <title>The Global Catalogue of Microorganisms (GCM) 10K type strain sequencing project: providing services to taxonomists for standard genome sequencing and annotation.</title>
        <authorList>
            <consortium name="The Broad Institute Genomics Platform"/>
            <consortium name="The Broad Institute Genome Sequencing Center for Infectious Disease"/>
            <person name="Wu L."/>
            <person name="Ma J."/>
        </authorList>
    </citation>
    <scope>NUCLEOTIDE SEQUENCE [LARGE SCALE GENOMIC DNA]</scope>
    <source>
        <strain evidence="2 3">JCM 14559</strain>
    </source>
</reference>
<dbReference type="Proteomes" id="UP001500897">
    <property type="component" value="Unassembled WGS sequence"/>
</dbReference>
<gene>
    <name evidence="2" type="ORF">GCM10009759_46660</name>
</gene>
<keyword evidence="3" id="KW-1185">Reference proteome</keyword>